<dbReference type="Pfam" id="PF00440">
    <property type="entry name" value="TetR_N"/>
    <property type="match status" value="1"/>
</dbReference>
<dbReference type="Proteomes" id="UP000824755">
    <property type="component" value="Chromosome"/>
</dbReference>
<keyword evidence="1 2" id="KW-0238">DNA-binding</keyword>
<dbReference type="RefSeq" id="WP_220380593.1">
    <property type="nucleotide sequence ID" value="NZ_CP080544.1"/>
</dbReference>
<feature type="domain" description="HTH tetR-type" evidence="3">
    <location>
        <begin position="6"/>
        <end position="66"/>
    </location>
</feature>
<evidence type="ECO:0000259" key="3">
    <source>
        <dbReference type="PROSITE" id="PS50977"/>
    </source>
</evidence>
<reference evidence="4 5" key="1">
    <citation type="submission" date="2021-08" db="EMBL/GenBank/DDBJ databases">
        <title>Lysobacter sp. strain CJ11 Genome sequencing and assembly.</title>
        <authorList>
            <person name="Kim I."/>
        </authorList>
    </citation>
    <scope>NUCLEOTIDE SEQUENCE [LARGE SCALE GENOMIC DNA]</scope>
    <source>
        <strain evidence="4 5">CJ11</strain>
    </source>
</reference>
<dbReference type="EMBL" id="CP080544">
    <property type="protein sequence ID" value="QYR53787.1"/>
    <property type="molecule type" value="Genomic_DNA"/>
</dbReference>
<dbReference type="PANTHER" id="PTHR30055:SF235">
    <property type="entry name" value="TRANSCRIPTIONAL REGULATORY PROTEIN"/>
    <property type="match status" value="1"/>
</dbReference>
<proteinExistence type="predicted"/>
<evidence type="ECO:0000313" key="4">
    <source>
        <dbReference type="EMBL" id="QYR53787.1"/>
    </source>
</evidence>
<accession>A0ABX8WSF9</accession>
<feature type="DNA-binding region" description="H-T-H motif" evidence="2">
    <location>
        <begin position="29"/>
        <end position="48"/>
    </location>
</feature>
<dbReference type="InterPro" id="IPR050109">
    <property type="entry name" value="HTH-type_TetR-like_transc_reg"/>
</dbReference>
<dbReference type="PROSITE" id="PS01081">
    <property type="entry name" value="HTH_TETR_1"/>
    <property type="match status" value="1"/>
</dbReference>
<dbReference type="InterPro" id="IPR041586">
    <property type="entry name" value="PsrA_TetR_C"/>
</dbReference>
<sequence>MATAQFNTKDRILNAAETLFATHGFMATSLREVTSKAQVNIAAVNYHFGSKENLINEVFRRRMDDMSANRLARLEQALAQGKNNLEGILDAFISPALALAGSTGTAFIRILARAYVEENVGLREYVSKRYGHVLREFAHALSECLPELSKQELYWRLDFVAGALTYAMADFGLIRRPPGRSEQAHRQEASRHLIAFAIAGLRAP</sequence>
<organism evidence="4 5">
    <name type="scientific">Lysobacter soyae</name>
    <dbReference type="NCBI Taxonomy" id="2764185"/>
    <lineage>
        <taxon>Bacteria</taxon>
        <taxon>Pseudomonadati</taxon>
        <taxon>Pseudomonadota</taxon>
        <taxon>Gammaproteobacteria</taxon>
        <taxon>Lysobacterales</taxon>
        <taxon>Lysobacteraceae</taxon>
        <taxon>Lysobacter</taxon>
    </lineage>
</organism>
<dbReference type="PANTHER" id="PTHR30055">
    <property type="entry name" value="HTH-TYPE TRANSCRIPTIONAL REGULATOR RUTR"/>
    <property type="match status" value="1"/>
</dbReference>
<dbReference type="PRINTS" id="PR00455">
    <property type="entry name" value="HTHTETR"/>
</dbReference>
<evidence type="ECO:0000256" key="1">
    <source>
        <dbReference type="ARBA" id="ARBA00023125"/>
    </source>
</evidence>
<dbReference type="InterPro" id="IPR036271">
    <property type="entry name" value="Tet_transcr_reg_TetR-rel_C_sf"/>
</dbReference>
<dbReference type="SUPFAM" id="SSF46689">
    <property type="entry name" value="Homeodomain-like"/>
    <property type="match status" value="1"/>
</dbReference>
<dbReference type="SUPFAM" id="SSF48498">
    <property type="entry name" value="Tetracyclin repressor-like, C-terminal domain"/>
    <property type="match status" value="1"/>
</dbReference>
<dbReference type="InterPro" id="IPR023772">
    <property type="entry name" value="DNA-bd_HTH_TetR-type_CS"/>
</dbReference>
<name>A0ABX8WSF9_9GAMM</name>
<dbReference type="InterPro" id="IPR001647">
    <property type="entry name" value="HTH_TetR"/>
</dbReference>
<dbReference type="InterPro" id="IPR009057">
    <property type="entry name" value="Homeodomain-like_sf"/>
</dbReference>
<evidence type="ECO:0000256" key="2">
    <source>
        <dbReference type="PROSITE-ProRule" id="PRU00335"/>
    </source>
</evidence>
<dbReference type="Gene3D" id="1.10.357.10">
    <property type="entry name" value="Tetracycline Repressor, domain 2"/>
    <property type="match status" value="1"/>
</dbReference>
<protein>
    <submittedName>
        <fullName evidence="4">TetR family transcriptional regulator</fullName>
    </submittedName>
</protein>
<keyword evidence="5" id="KW-1185">Reference proteome</keyword>
<dbReference type="PROSITE" id="PS50977">
    <property type="entry name" value="HTH_TETR_2"/>
    <property type="match status" value="1"/>
</dbReference>
<gene>
    <name evidence="4" type="ORF">H8L67_04740</name>
</gene>
<evidence type="ECO:0000313" key="5">
    <source>
        <dbReference type="Proteomes" id="UP000824755"/>
    </source>
</evidence>
<dbReference type="Pfam" id="PF17939">
    <property type="entry name" value="TetR_C_30"/>
    <property type="match status" value="1"/>
</dbReference>